<evidence type="ECO:0000313" key="2">
    <source>
        <dbReference type="EMBL" id="KAK2077088.1"/>
    </source>
</evidence>
<feature type="signal peptide" evidence="1">
    <location>
        <begin position="1"/>
        <end position="22"/>
    </location>
</feature>
<reference evidence="2" key="1">
    <citation type="submission" date="2021-01" db="EMBL/GenBank/DDBJ databases">
        <authorList>
            <person name="Eckstrom K.M.E."/>
        </authorList>
    </citation>
    <scope>NUCLEOTIDE SEQUENCE</scope>
    <source>
        <strain evidence="2">UVCC 0001</strain>
    </source>
</reference>
<proteinExistence type="predicted"/>
<feature type="chain" id="PRO_5042152531" evidence="1">
    <location>
        <begin position="23"/>
        <end position="75"/>
    </location>
</feature>
<dbReference type="AlphaFoldDB" id="A0AAD9MKW4"/>
<name>A0AAD9MKW4_PROWI</name>
<comment type="caution">
    <text evidence="2">The sequence shown here is derived from an EMBL/GenBank/DDBJ whole genome shotgun (WGS) entry which is preliminary data.</text>
</comment>
<keyword evidence="3" id="KW-1185">Reference proteome</keyword>
<organism evidence="2 3">
    <name type="scientific">Prototheca wickerhamii</name>
    <dbReference type="NCBI Taxonomy" id="3111"/>
    <lineage>
        <taxon>Eukaryota</taxon>
        <taxon>Viridiplantae</taxon>
        <taxon>Chlorophyta</taxon>
        <taxon>core chlorophytes</taxon>
        <taxon>Trebouxiophyceae</taxon>
        <taxon>Chlorellales</taxon>
        <taxon>Chlorellaceae</taxon>
        <taxon>Prototheca</taxon>
    </lineage>
</organism>
<accession>A0AAD9MKW4</accession>
<keyword evidence="1" id="KW-0732">Signal</keyword>
<evidence type="ECO:0000256" key="1">
    <source>
        <dbReference type="SAM" id="SignalP"/>
    </source>
</evidence>
<dbReference type="EMBL" id="JASFZW010000007">
    <property type="protein sequence ID" value="KAK2077088.1"/>
    <property type="molecule type" value="Genomic_DNA"/>
</dbReference>
<gene>
    <name evidence="2" type="ORF">QBZ16_004722</name>
</gene>
<evidence type="ECO:0000313" key="3">
    <source>
        <dbReference type="Proteomes" id="UP001255856"/>
    </source>
</evidence>
<dbReference type="Proteomes" id="UP001255856">
    <property type="component" value="Unassembled WGS sequence"/>
</dbReference>
<sequence length="75" mass="8459">MKSFGRLLALLIVCTLMASVMSTWLPSNFHGDLSDSLDAFLGNLTQEFQSFVDHLHDGHKDFFKFHELAPKAEGF</sequence>
<protein>
    <submittedName>
        <fullName evidence="2">Uncharacterized protein</fullName>
    </submittedName>
</protein>